<keyword evidence="2" id="KW-0560">Oxidoreductase</keyword>
<dbReference type="InterPro" id="IPR002347">
    <property type="entry name" value="SDR_fam"/>
</dbReference>
<dbReference type="InterPro" id="IPR036291">
    <property type="entry name" value="NAD(P)-bd_dom_sf"/>
</dbReference>
<proteinExistence type="inferred from homology"/>
<evidence type="ECO:0000313" key="4">
    <source>
        <dbReference type="EMBL" id="NDV02104.1"/>
    </source>
</evidence>
<dbReference type="Proteomes" id="UP000474757">
    <property type="component" value="Unassembled WGS sequence"/>
</dbReference>
<dbReference type="RefSeq" id="WP_163894736.1">
    <property type="nucleotide sequence ID" value="NZ_JAAFYS010000003.1"/>
</dbReference>
<gene>
    <name evidence="4" type="ORF">GZA08_14125</name>
</gene>
<dbReference type="PRINTS" id="PR00081">
    <property type="entry name" value="GDHRDH"/>
</dbReference>
<reference evidence="4 5" key="1">
    <citation type="submission" date="2020-02" db="EMBL/GenBank/DDBJ databases">
        <title>Pseudoroseicyclus tamarix, sp. nov., isolated from offshore sediment of a Tamarix chinensis forest.</title>
        <authorList>
            <person name="Gai Y."/>
        </authorList>
    </citation>
    <scope>NUCLEOTIDE SEQUENCE [LARGE SCALE GENOMIC DNA]</scope>
    <source>
        <strain evidence="4 5">CLL3-39</strain>
    </source>
</reference>
<dbReference type="EMBL" id="JAAGAB010000003">
    <property type="protein sequence ID" value="NDV02104.1"/>
    <property type="molecule type" value="Genomic_DNA"/>
</dbReference>
<keyword evidence="5" id="KW-1185">Reference proteome</keyword>
<evidence type="ECO:0000256" key="1">
    <source>
        <dbReference type="ARBA" id="ARBA00006484"/>
    </source>
</evidence>
<accession>A0A6B2K0Z0</accession>
<dbReference type="PROSITE" id="PS00061">
    <property type="entry name" value="ADH_SHORT"/>
    <property type="match status" value="1"/>
</dbReference>
<dbReference type="Pfam" id="PF00106">
    <property type="entry name" value="adh_short"/>
    <property type="match status" value="1"/>
</dbReference>
<dbReference type="GO" id="GO:0016491">
    <property type="term" value="F:oxidoreductase activity"/>
    <property type="evidence" value="ECO:0007669"/>
    <property type="project" value="UniProtKB-KW"/>
</dbReference>
<evidence type="ECO:0000256" key="2">
    <source>
        <dbReference type="ARBA" id="ARBA00023002"/>
    </source>
</evidence>
<dbReference type="PANTHER" id="PTHR43669:SF3">
    <property type="entry name" value="ALCOHOL DEHYDROGENASE, PUTATIVE (AFU_ORTHOLOGUE AFUA_3G03445)-RELATED"/>
    <property type="match status" value="1"/>
</dbReference>
<evidence type="ECO:0000259" key="3">
    <source>
        <dbReference type="SMART" id="SM00822"/>
    </source>
</evidence>
<dbReference type="SMART" id="SM00822">
    <property type="entry name" value="PKS_KR"/>
    <property type="match status" value="1"/>
</dbReference>
<feature type="domain" description="Ketoreductase" evidence="3">
    <location>
        <begin position="6"/>
        <end position="168"/>
    </location>
</feature>
<dbReference type="InterPro" id="IPR020904">
    <property type="entry name" value="Sc_DH/Rdtase_CS"/>
</dbReference>
<dbReference type="InterPro" id="IPR057326">
    <property type="entry name" value="KR_dom"/>
</dbReference>
<evidence type="ECO:0000313" key="5">
    <source>
        <dbReference type="Proteomes" id="UP000474757"/>
    </source>
</evidence>
<organism evidence="4 5">
    <name type="scientific">Pseudoroseicyclus tamaricis</name>
    <dbReference type="NCBI Taxonomy" id="2705421"/>
    <lineage>
        <taxon>Bacteria</taxon>
        <taxon>Pseudomonadati</taxon>
        <taxon>Pseudomonadota</taxon>
        <taxon>Alphaproteobacteria</taxon>
        <taxon>Rhodobacterales</taxon>
        <taxon>Paracoccaceae</taxon>
        <taxon>Pseudoroseicyclus</taxon>
    </lineage>
</organism>
<dbReference type="AlphaFoldDB" id="A0A6B2K0Z0"/>
<sequence length="250" mass="25573">MELGGKCVVITGASRGIGAEAARAFAGAGARVALLARGEAEIAELAGEIGSEQALAVPCDVSRSWEVDFAVKAAVEAFGPPAVVIGNAAVVSPIAPIAEADPEAWGQAMDVNVKGLFHTARAALPSMLGAGGGTFLTLSSGAAHRPLDHWSAYCTSKAAAAMFNAALHEEYGQRGLRALALSPGTVATDMQRQIKESGIGPVAALDWSEHIPPDWPAKALLWMCSPDSDAHLGGEVSLRDESIRAAIGLG</sequence>
<dbReference type="Gene3D" id="3.40.50.720">
    <property type="entry name" value="NAD(P)-binding Rossmann-like Domain"/>
    <property type="match status" value="1"/>
</dbReference>
<protein>
    <submittedName>
        <fullName evidence="4">SDR family oxidoreductase</fullName>
    </submittedName>
</protein>
<dbReference type="CDD" id="cd05233">
    <property type="entry name" value="SDR_c"/>
    <property type="match status" value="1"/>
</dbReference>
<dbReference type="PANTHER" id="PTHR43669">
    <property type="entry name" value="5-KETO-D-GLUCONATE 5-REDUCTASE"/>
    <property type="match status" value="1"/>
</dbReference>
<comment type="similarity">
    <text evidence="1">Belongs to the short-chain dehydrogenases/reductases (SDR) family.</text>
</comment>
<comment type="caution">
    <text evidence="4">The sequence shown here is derived from an EMBL/GenBank/DDBJ whole genome shotgun (WGS) entry which is preliminary data.</text>
</comment>
<name>A0A6B2K0Z0_9RHOB</name>
<dbReference type="SUPFAM" id="SSF51735">
    <property type="entry name" value="NAD(P)-binding Rossmann-fold domains"/>
    <property type="match status" value="1"/>
</dbReference>